<proteinExistence type="predicted"/>
<protein>
    <submittedName>
        <fullName evidence="3">Predicted regulator of Ras-like GTPase activity, Roadblock/LC7/MglB family</fullName>
    </submittedName>
</protein>
<gene>
    <name evidence="3" type="ORF">SAMN05444365_10258</name>
</gene>
<dbReference type="SUPFAM" id="SSF103196">
    <property type="entry name" value="Roadblock/LC7 domain"/>
    <property type="match status" value="1"/>
</dbReference>
<keyword evidence="4" id="KW-1185">Reference proteome</keyword>
<dbReference type="AlphaFoldDB" id="A0A1H3JCG8"/>
<dbReference type="Pfam" id="PF03259">
    <property type="entry name" value="Robl_LC7"/>
    <property type="match status" value="1"/>
</dbReference>
<reference evidence="4" key="1">
    <citation type="submission" date="2016-10" db="EMBL/GenBank/DDBJ databases">
        <authorList>
            <person name="Varghese N."/>
            <person name="Submissions S."/>
        </authorList>
    </citation>
    <scope>NUCLEOTIDE SEQUENCE [LARGE SCALE GENOMIC DNA]</scope>
    <source>
        <strain evidence="4">DSM 45245</strain>
    </source>
</reference>
<evidence type="ECO:0000313" key="3">
    <source>
        <dbReference type="EMBL" id="SDY37720.1"/>
    </source>
</evidence>
<name>A0A1H3JCG8_9ACTN</name>
<dbReference type="SMART" id="SM00960">
    <property type="entry name" value="Robl_LC7"/>
    <property type="match status" value="1"/>
</dbReference>
<evidence type="ECO:0000259" key="2">
    <source>
        <dbReference type="SMART" id="SM00960"/>
    </source>
</evidence>
<organism evidence="3 4">
    <name type="scientific">Micromonospora pattaloongensis</name>
    <dbReference type="NCBI Taxonomy" id="405436"/>
    <lineage>
        <taxon>Bacteria</taxon>
        <taxon>Bacillati</taxon>
        <taxon>Actinomycetota</taxon>
        <taxon>Actinomycetes</taxon>
        <taxon>Micromonosporales</taxon>
        <taxon>Micromonosporaceae</taxon>
        <taxon>Micromonospora</taxon>
    </lineage>
</organism>
<dbReference type="PANTHER" id="PTHR36222:SF1">
    <property type="entry name" value="SERINE PROTEASE INHIBITOR RV3364C"/>
    <property type="match status" value="1"/>
</dbReference>
<dbReference type="EMBL" id="FNPH01000002">
    <property type="protein sequence ID" value="SDY37720.1"/>
    <property type="molecule type" value="Genomic_DNA"/>
</dbReference>
<dbReference type="OrthoDB" id="5187023at2"/>
<dbReference type="InterPro" id="IPR053141">
    <property type="entry name" value="Mycobact_SerProt_Inhib_Rv3364c"/>
</dbReference>
<dbReference type="PANTHER" id="PTHR36222">
    <property type="entry name" value="SERINE PROTEASE INHIBITOR RV3364C"/>
    <property type="match status" value="1"/>
</dbReference>
<dbReference type="STRING" id="405436.SAMN05444365_10258"/>
<accession>A0A1H3JCG8</accession>
<dbReference type="InterPro" id="IPR004942">
    <property type="entry name" value="Roadblock/LAMTOR2_dom"/>
</dbReference>
<dbReference type="Gene3D" id="3.30.450.30">
    <property type="entry name" value="Dynein light chain 2a, cytoplasmic"/>
    <property type="match status" value="1"/>
</dbReference>
<dbReference type="RefSeq" id="WP_091552813.1">
    <property type="nucleotide sequence ID" value="NZ_FNPH01000002.1"/>
</dbReference>
<dbReference type="Proteomes" id="UP000242415">
    <property type="component" value="Unassembled WGS sequence"/>
</dbReference>
<sequence>MVQRTNAVSDLNWLLEDLVQRVADIRHAVLLSADGLLIAASAGLERADAEHLSAVASGFSSLARGAGRHFENGSVRQTVVELDTGFLFVTAAGYGANLAVVAAPACDVGLVAFEMNLLIQRVGKNLATASRTPLRQPRPDADPLFQQQGTA</sequence>
<feature type="region of interest" description="Disordered" evidence="1">
    <location>
        <begin position="130"/>
        <end position="151"/>
    </location>
</feature>
<evidence type="ECO:0000256" key="1">
    <source>
        <dbReference type="SAM" id="MobiDB-lite"/>
    </source>
</evidence>
<evidence type="ECO:0000313" key="4">
    <source>
        <dbReference type="Proteomes" id="UP000242415"/>
    </source>
</evidence>
<feature type="domain" description="Roadblock/LAMTOR2" evidence="2">
    <location>
        <begin position="12"/>
        <end position="102"/>
    </location>
</feature>